<evidence type="ECO:0000313" key="2">
    <source>
        <dbReference type="Proteomes" id="UP000306808"/>
    </source>
</evidence>
<name>A0A4U0NHL9_9SPHI</name>
<accession>A0A4U0NHL9</accession>
<dbReference type="AlphaFoldDB" id="A0A4U0NHL9"/>
<keyword evidence="2" id="KW-1185">Reference proteome</keyword>
<dbReference type="OrthoDB" id="886540at2"/>
<sequence>MKIVLDVKENKVDFLLALLNDLPYVKAISVNEQGEGRFLDEIREAVQDVNLIKQGKLKGRPVEELLNEL</sequence>
<comment type="caution">
    <text evidence="1">The sequence shown here is derived from an EMBL/GenBank/DDBJ whole genome shotgun (WGS) entry which is preliminary data.</text>
</comment>
<gene>
    <name evidence="1" type="ORF">FAZ15_16265</name>
</gene>
<dbReference type="Proteomes" id="UP000306808">
    <property type="component" value="Unassembled WGS sequence"/>
</dbReference>
<dbReference type="EMBL" id="SUME01000007">
    <property type="protein sequence ID" value="TJZ53590.1"/>
    <property type="molecule type" value="Genomic_DNA"/>
</dbReference>
<organism evidence="1 2">
    <name type="scientific">Sphingobacterium olei</name>
    <dbReference type="NCBI Taxonomy" id="2571155"/>
    <lineage>
        <taxon>Bacteria</taxon>
        <taxon>Pseudomonadati</taxon>
        <taxon>Bacteroidota</taxon>
        <taxon>Sphingobacteriia</taxon>
        <taxon>Sphingobacteriales</taxon>
        <taxon>Sphingobacteriaceae</taxon>
        <taxon>Sphingobacterium</taxon>
    </lineage>
</organism>
<protein>
    <submittedName>
        <fullName evidence="1">Uncharacterized protein</fullName>
    </submittedName>
</protein>
<dbReference type="RefSeq" id="WP_136902384.1">
    <property type="nucleotide sequence ID" value="NZ_SUME01000007.1"/>
</dbReference>
<evidence type="ECO:0000313" key="1">
    <source>
        <dbReference type="EMBL" id="TJZ53590.1"/>
    </source>
</evidence>
<reference evidence="1 2" key="1">
    <citation type="submission" date="2019-04" db="EMBL/GenBank/DDBJ databases">
        <title>Sphingobacterium olei sp. nov., isolated from oil-contaminated soil.</title>
        <authorList>
            <person name="Liu B."/>
        </authorList>
    </citation>
    <scope>NUCLEOTIDE SEQUENCE [LARGE SCALE GENOMIC DNA]</scope>
    <source>
        <strain evidence="1 2">HAL-9</strain>
    </source>
</reference>
<proteinExistence type="predicted"/>